<dbReference type="InterPro" id="IPR052354">
    <property type="entry name" value="Cell_Wall_Dynamics_Protein"/>
</dbReference>
<keyword evidence="1" id="KW-0732">Signal</keyword>
<dbReference type="CDD" id="cd12797">
    <property type="entry name" value="M23_peptidase"/>
    <property type="match status" value="1"/>
</dbReference>
<dbReference type="EMBL" id="CP018135">
    <property type="protein sequence ID" value="APF41271.1"/>
    <property type="molecule type" value="Genomic_DNA"/>
</dbReference>
<evidence type="ECO:0000256" key="1">
    <source>
        <dbReference type="SAM" id="SignalP"/>
    </source>
</evidence>
<name>A0A1L2ZQL4_9MICC</name>
<dbReference type="Gene3D" id="2.30.30.40">
    <property type="entry name" value="SH3 Domains"/>
    <property type="match status" value="4"/>
</dbReference>
<dbReference type="Pfam" id="PF01551">
    <property type="entry name" value="Peptidase_M23"/>
    <property type="match status" value="1"/>
</dbReference>
<protein>
    <recommendedName>
        <fullName evidence="2">SH3b domain-containing protein</fullName>
    </recommendedName>
</protein>
<evidence type="ECO:0000259" key="2">
    <source>
        <dbReference type="PROSITE" id="PS51781"/>
    </source>
</evidence>
<dbReference type="PANTHER" id="PTHR34408:SF1">
    <property type="entry name" value="GLYCOSYL HYDROLASE FAMILY 19 DOMAIN-CONTAINING PROTEIN HI_1415"/>
    <property type="match status" value="1"/>
</dbReference>
<feature type="domain" description="SH3b" evidence="2">
    <location>
        <begin position="404"/>
        <end position="467"/>
    </location>
</feature>
<sequence length="686" mass="70194">MAVSSRALVVPTTTALATALLVSGQAAHAATVPLAQPGAKPAGTPTALNGAQAGAVSAATTTSRVVLPLASGAYRYSSEYGPRCIPVVGGSTWHLGQDLAADSGSPIFAVADGVVTKTKSGTSSSSGYIVVRHEIEGKVFHTVYVHMWNANTHVAVGQTVRAGQQISIVGSSGPSTAPHLHFEVWEGAWYTGTHVNSAEWLADRGVDLQANASRVYNTTVPSSCGYSANGTQALKASPSSSSTTLTTLASGALMTGIPGEMSNGYVRVRAGGFVGWVAHLGVRPYYGTGTLPAAPTPLDPNFPISGGVGGGSTSPTLPTGTVTTGTYQATANVNMRSGPGTSYAIQTLVPNGTKVTATATSNGWYKITYNGKTGWVIDDYFKAITTTTVPTTPTTPTTPVVTAPTTGTFKAISDVNIRTGAGMTYGVVKVLPAGGQVTVTQTSGGWSKVTYGSSTGWVASAYLTAVTVTAPAPTTPTVTAPTHQTTANLNFRTGPSTSRSVISVLPAGTKVTELDRGTAYVQIQVNGKIGWVIGQYLKPLGTTTTTTTAPAPTTSTSTSTIALQSAKAMKTTVSLNMVSAPRDGASRVRILSAGVTVMVDATSGNYSRATYNGVTGWIPTSQLSAVTAKTMTATTAVFFRTGPGNTYAKVGTIAGGASVLVDGEQGGWLRVTYQGKVGWVYQTFLK</sequence>
<dbReference type="InterPro" id="IPR011055">
    <property type="entry name" value="Dup_hybrid_motif"/>
</dbReference>
<feature type="domain" description="SH3b" evidence="2">
    <location>
        <begin position="626"/>
        <end position="686"/>
    </location>
</feature>
<evidence type="ECO:0000313" key="4">
    <source>
        <dbReference type="Proteomes" id="UP000183530"/>
    </source>
</evidence>
<dbReference type="PROSITE" id="PS51781">
    <property type="entry name" value="SH3B"/>
    <property type="match status" value="4"/>
</dbReference>
<dbReference type="OrthoDB" id="1099523at2"/>
<dbReference type="SUPFAM" id="SSF51261">
    <property type="entry name" value="Duplicated hybrid motif"/>
    <property type="match status" value="1"/>
</dbReference>
<feature type="domain" description="SH3b" evidence="2">
    <location>
        <begin position="473"/>
        <end position="541"/>
    </location>
</feature>
<feature type="domain" description="SH3b" evidence="2">
    <location>
        <begin position="322"/>
        <end position="385"/>
    </location>
</feature>
<evidence type="ECO:0000313" key="3">
    <source>
        <dbReference type="EMBL" id="APF41271.1"/>
    </source>
</evidence>
<dbReference type="RefSeq" id="WP_071894739.1">
    <property type="nucleotide sequence ID" value="NZ_CP018135.1"/>
</dbReference>
<organism evidence="3 4">
    <name type="scientific">Neomicrococcus aestuarii</name>
    <dbReference type="NCBI Taxonomy" id="556325"/>
    <lineage>
        <taxon>Bacteria</taxon>
        <taxon>Bacillati</taxon>
        <taxon>Actinomycetota</taxon>
        <taxon>Actinomycetes</taxon>
        <taxon>Micrococcales</taxon>
        <taxon>Micrococcaceae</taxon>
        <taxon>Neomicrococcus</taxon>
    </lineage>
</organism>
<keyword evidence="4" id="KW-1185">Reference proteome</keyword>
<feature type="signal peptide" evidence="1">
    <location>
        <begin position="1"/>
        <end position="29"/>
    </location>
</feature>
<dbReference type="InterPro" id="IPR016047">
    <property type="entry name" value="M23ase_b-sheet_dom"/>
</dbReference>
<dbReference type="InterPro" id="IPR010466">
    <property type="entry name" value="DUF1058"/>
</dbReference>
<dbReference type="SMART" id="SM00287">
    <property type="entry name" value="SH3b"/>
    <property type="match status" value="5"/>
</dbReference>
<dbReference type="Gene3D" id="2.70.70.10">
    <property type="entry name" value="Glucose Permease (Domain IIA)"/>
    <property type="match status" value="1"/>
</dbReference>
<dbReference type="InterPro" id="IPR003646">
    <property type="entry name" value="SH3-like_bac-type"/>
</dbReference>
<dbReference type="STRING" id="556325.BHE16_10020"/>
<dbReference type="AlphaFoldDB" id="A0A1L2ZQL4"/>
<dbReference type="KEGG" id="nae:BHE16_10020"/>
<proteinExistence type="predicted"/>
<accession>A0A1L2ZQL4</accession>
<feature type="chain" id="PRO_5012069142" description="SH3b domain-containing protein" evidence="1">
    <location>
        <begin position="30"/>
        <end position="686"/>
    </location>
</feature>
<dbReference type="PANTHER" id="PTHR34408">
    <property type="entry name" value="FAMILY PROTEIN, PUTATIVE-RELATED"/>
    <property type="match status" value="1"/>
</dbReference>
<gene>
    <name evidence="3" type="ORF">BHE16_10020</name>
</gene>
<dbReference type="Pfam" id="PF08239">
    <property type="entry name" value="SH3_3"/>
    <property type="match status" value="4"/>
</dbReference>
<dbReference type="Pfam" id="PF06347">
    <property type="entry name" value="SH3_4"/>
    <property type="match status" value="1"/>
</dbReference>
<reference evidence="3 4" key="1">
    <citation type="submission" date="2016-11" db="EMBL/GenBank/DDBJ databases">
        <title>Genome sequencing of Zhihengliuella aestuarii B18 antagonistic to Plasmodiophora brassicae.</title>
        <authorList>
            <person name="Luo Y."/>
        </authorList>
    </citation>
    <scope>NUCLEOTIDE SEQUENCE [LARGE SCALE GENOMIC DNA]</scope>
    <source>
        <strain evidence="3 4">B18</strain>
    </source>
</reference>
<dbReference type="Proteomes" id="UP000183530">
    <property type="component" value="Chromosome"/>
</dbReference>